<feature type="region of interest" description="Disordered" evidence="1">
    <location>
        <begin position="377"/>
        <end position="397"/>
    </location>
</feature>
<dbReference type="Proteomes" id="UP001497480">
    <property type="component" value="Unassembled WGS sequence"/>
</dbReference>
<feature type="compositionally biased region" description="Low complexity" evidence="1">
    <location>
        <begin position="665"/>
        <end position="675"/>
    </location>
</feature>
<evidence type="ECO:0000259" key="2">
    <source>
        <dbReference type="Pfam" id="PF25122"/>
    </source>
</evidence>
<dbReference type="Pfam" id="PF25122">
    <property type="entry name" value="DUF7815"/>
    <property type="match status" value="1"/>
</dbReference>
<feature type="compositionally biased region" description="Polar residues" evidence="1">
    <location>
        <begin position="648"/>
        <end position="664"/>
    </location>
</feature>
<gene>
    <name evidence="3" type="ORF">LLUT_LOCUS18509</name>
</gene>
<feature type="region of interest" description="Disordered" evidence="1">
    <location>
        <begin position="185"/>
        <end position="205"/>
    </location>
</feature>
<protein>
    <recommendedName>
        <fullName evidence="2">DUF7815 domain-containing protein</fullName>
    </recommendedName>
</protein>
<feature type="compositionally biased region" description="Low complexity" evidence="1">
    <location>
        <begin position="438"/>
        <end position="449"/>
    </location>
</feature>
<dbReference type="InterPro" id="IPR056717">
    <property type="entry name" value="DUF7815"/>
</dbReference>
<evidence type="ECO:0000256" key="1">
    <source>
        <dbReference type="SAM" id="MobiDB-lite"/>
    </source>
</evidence>
<name>A0AAV1X6S7_LUPLU</name>
<feature type="compositionally biased region" description="Polar residues" evidence="1">
    <location>
        <begin position="599"/>
        <end position="615"/>
    </location>
</feature>
<proteinExistence type="predicted"/>
<accession>A0AAV1X6S7</accession>
<dbReference type="PANTHER" id="PTHR36308:SF1">
    <property type="entry name" value="DENTIN SIALOPHOSPHOPROTEIN-RELATED"/>
    <property type="match status" value="1"/>
</dbReference>
<dbReference type="EMBL" id="CAXHTB010000013">
    <property type="protein sequence ID" value="CAL0317449.1"/>
    <property type="molecule type" value="Genomic_DNA"/>
</dbReference>
<feature type="compositionally biased region" description="Polar residues" evidence="1">
    <location>
        <begin position="679"/>
        <end position="690"/>
    </location>
</feature>
<feature type="region of interest" description="Disordered" evidence="1">
    <location>
        <begin position="648"/>
        <end position="690"/>
    </location>
</feature>
<reference evidence="3 4" key="1">
    <citation type="submission" date="2024-03" db="EMBL/GenBank/DDBJ databases">
        <authorList>
            <person name="Martinez-Hernandez J."/>
        </authorList>
    </citation>
    <scope>NUCLEOTIDE SEQUENCE [LARGE SCALE GENOMIC DNA]</scope>
</reference>
<comment type="caution">
    <text evidence="3">The sequence shown here is derived from an EMBL/GenBank/DDBJ whole genome shotgun (WGS) entry which is preliminary data.</text>
</comment>
<feature type="compositionally biased region" description="Low complexity" evidence="1">
    <location>
        <begin position="616"/>
        <end position="630"/>
    </location>
</feature>
<feature type="compositionally biased region" description="Polar residues" evidence="1">
    <location>
        <begin position="466"/>
        <end position="485"/>
    </location>
</feature>
<evidence type="ECO:0000313" key="4">
    <source>
        <dbReference type="Proteomes" id="UP001497480"/>
    </source>
</evidence>
<feature type="region of interest" description="Disordered" evidence="1">
    <location>
        <begin position="307"/>
        <end position="335"/>
    </location>
</feature>
<sequence>MSFDIPRDEIKQLQISLRKQANLSWYQPPQNDHRFVLPKLPSISETLAHLDPSPPYLRCKNCNGRLLRGLNSSICVFCGTHPHKDLPPDPIKFKDALGYRWLLESLNLDGSEMVAPLVEENASNRGKSDSKDEIPLSELLDLEIRWPTEAERTPQGGNSDSAAFQGKSSLNLTGVDIESYFYHKESDSDVPEQNLGPGRETGTASDNAFQANENLSLFQSVQASEAATGSAKDRSGDFFSGWDANFKSAGLVHEGSKSFDPYKVNFDTLSGSWTDSVGVKKSDESNPSASTENDWFEAGGWRTSNLEVPSQTTKSESTMNLSGAKTEETANVSSTGNSVWMQDDQWQGSNNKVTGIVASGGADDSFDDAWNDFTGSVSAQDSSSIISSSKISGQIGKSENTADLDQWQGSNNNATDTTGVQEAVDSFDVWNDFTGTASTQYSSNNTSNTDVTDQAGKIEWAEVPNDTKTSESATGSSTNFDWMQDSQWNSNKETNIITSNDLDDSFDEWNDFAGSAVTQNPSSSISNSELNGQIGKSIVTTDLNETKTAEGANNPSAESFAWMQDDHQWQLNNNKTDTVPINEVAGSFDVWNDLSSLATTQDPSSNVWKRTPNQASSEQTSETNLLSSSNNSHDFDFSGLSQHNLFSGQSSSPVSYLPATNAQPATASSSSVADVDATRGNSRGDASTTKVDAETLMSQMHDLSFMLENNLSIPRK</sequence>
<keyword evidence="4" id="KW-1185">Reference proteome</keyword>
<organism evidence="3 4">
    <name type="scientific">Lupinus luteus</name>
    <name type="common">European yellow lupine</name>
    <dbReference type="NCBI Taxonomy" id="3873"/>
    <lineage>
        <taxon>Eukaryota</taxon>
        <taxon>Viridiplantae</taxon>
        <taxon>Streptophyta</taxon>
        <taxon>Embryophyta</taxon>
        <taxon>Tracheophyta</taxon>
        <taxon>Spermatophyta</taxon>
        <taxon>Magnoliopsida</taxon>
        <taxon>eudicotyledons</taxon>
        <taxon>Gunneridae</taxon>
        <taxon>Pentapetalae</taxon>
        <taxon>rosids</taxon>
        <taxon>fabids</taxon>
        <taxon>Fabales</taxon>
        <taxon>Fabaceae</taxon>
        <taxon>Papilionoideae</taxon>
        <taxon>50 kb inversion clade</taxon>
        <taxon>genistoids sensu lato</taxon>
        <taxon>core genistoids</taxon>
        <taxon>Genisteae</taxon>
        <taxon>Lupinus</taxon>
    </lineage>
</organism>
<feature type="domain" description="DUF7815" evidence="2">
    <location>
        <begin position="55"/>
        <end position="80"/>
    </location>
</feature>
<dbReference type="PANTHER" id="PTHR36308">
    <property type="entry name" value="DENTIN SIALOPHOSPHOPROTEIN-RELATED"/>
    <property type="match status" value="1"/>
</dbReference>
<evidence type="ECO:0000313" key="3">
    <source>
        <dbReference type="EMBL" id="CAL0317449.1"/>
    </source>
</evidence>
<feature type="region of interest" description="Disordered" evidence="1">
    <location>
        <begin position="599"/>
        <end position="630"/>
    </location>
</feature>
<feature type="region of interest" description="Disordered" evidence="1">
    <location>
        <begin position="438"/>
        <end position="485"/>
    </location>
</feature>
<dbReference type="AlphaFoldDB" id="A0AAV1X6S7"/>